<dbReference type="EMBL" id="DVOE01000002">
    <property type="protein sequence ID" value="HIU98250.1"/>
    <property type="molecule type" value="Genomic_DNA"/>
</dbReference>
<dbReference type="InterPro" id="IPR012340">
    <property type="entry name" value="NA-bd_OB-fold"/>
</dbReference>
<keyword evidence="4" id="KW-0694">RNA-binding</keyword>
<dbReference type="Gene3D" id="2.40.50.140">
    <property type="entry name" value="Nucleic acid-binding proteins"/>
    <property type="match status" value="1"/>
</dbReference>
<evidence type="ECO:0000256" key="2">
    <source>
        <dbReference type="ARBA" id="ARBA00022540"/>
    </source>
</evidence>
<comment type="function">
    <text evidence="4">One of the essential components for the initiation of protein synthesis. Stabilizes the binding of IF-2 and IF-3 on the 30S subunit to which N-formylmethionyl-tRNA(fMet) subsequently binds. Helps modulate mRNA selection, yielding the 30S pre-initiation complex (PIC). Upon addition of the 50S ribosomal subunit IF-1, IF-2 and IF-3 are released leaving the mature 70S translation initiation complex.</text>
</comment>
<comment type="caution">
    <text evidence="7">The sequence shown here is derived from an EMBL/GenBank/DDBJ whole genome shotgun (WGS) entry which is preliminary data.</text>
</comment>
<feature type="domain" description="S1-like" evidence="6">
    <location>
        <begin position="1"/>
        <end position="72"/>
    </location>
</feature>
<keyword evidence="3 4" id="KW-0648">Protein biosynthesis</keyword>
<evidence type="ECO:0000259" key="6">
    <source>
        <dbReference type="PROSITE" id="PS50832"/>
    </source>
</evidence>
<reference evidence="7" key="1">
    <citation type="submission" date="2020-10" db="EMBL/GenBank/DDBJ databases">
        <authorList>
            <person name="Gilroy R."/>
        </authorList>
    </citation>
    <scope>NUCLEOTIDE SEQUENCE</scope>
    <source>
        <strain evidence="7">10406</strain>
    </source>
</reference>
<gene>
    <name evidence="4 7" type="primary">infA</name>
    <name evidence="7" type="ORF">IAC73_00195</name>
</gene>
<dbReference type="HAMAP" id="MF_00075">
    <property type="entry name" value="IF_1"/>
    <property type="match status" value="1"/>
</dbReference>
<comment type="subunit">
    <text evidence="4">Component of the 30S ribosomal translation pre-initiation complex which assembles on the 30S ribosome in the order IF-2 and IF-3, IF-1 and N-formylmethionyl-tRNA(fMet); mRNA recruitment can occur at any time during PIC assembly.</text>
</comment>
<keyword evidence="4" id="KW-0699">rRNA-binding</keyword>
<dbReference type="CDD" id="cd04451">
    <property type="entry name" value="S1_IF1"/>
    <property type="match status" value="1"/>
</dbReference>
<dbReference type="Pfam" id="PF01176">
    <property type="entry name" value="eIF-1a"/>
    <property type="match status" value="1"/>
</dbReference>
<dbReference type="FunFam" id="2.40.50.140:FF:000002">
    <property type="entry name" value="Translation initiation factor IF-1"/>
    <property type="match status" value="1"/>
</dbReference>
<dbReference type="NCBIfam" id="TIGR00008">
    <property type="entry name" value="infA"/>
    <property type="match status" value="1"/>
</dbReference>
<reference evidence="7" key="2">
    <citation type="journal article" date="2021" name="PeerJ">
        <title>Extensive microbial diversity within the chicken gut microbiome revealed by metagenomics and culture.</title>
        <authorList>
            <person name="Gilroy R."/>
            <person name="Ravi A."/>
            <person name="Getino M."/>
            <person name="Pursley I."/>
            <person name="Horton D.L."/>
            <person name="Alikhan N.F."/>
            <person name="Baker D."/>
            <person name="Gharbi K."/>
            <person name="Hall N."/>
            <person name="Watson M."/>
            <person name="Adriaenssens E.M."/>
            <person name="Foster-Nyarko E."/>
            <person name="Jarju S."/>
            <person name="Secka A."/>
            <person name="Antonio M."/>
            <person name="Oren A."/>
            <person name="Chaudhuri R.R."/>
            <person name="La Ragione R."/>
            <person name="Hildebrand F."/>
            <person name="Pallen M.J."/>
        </authorList>
    </citation>
    <scope>NUCLEOTIDE SEQUENCE</scope>
    <source>
        <strain evidence="7">10406</strain>
    </source>
</reference>
<dbReference type="AlphaFoldDB" id="A0A9D1N8J3"/>
<organism evidence="7 8">
    <name type="scientific">Candidatus Limadaptatus stercoripullorum</name>
    <dbReference type="NCBI Taxonomy" id="2840846"/>
    <lineage>
        <taxon>Bacteria</taxon>
        <taxon>Bacillati</taxon>
        <taxon>Bacillota</taxon>
        <taxon>Clostridia</taxon>
        <taxon>Eubacteriales</taxon>
        <taxon>Candidatus Limadaptatus</taxon>
    </lineage>
</organism>
<evidence type="ECO:0000256" key="3">
    <source>
        <dbReference type="ARBA" id="ARBA00022917"/>
    </source>
</evidence>
<proteinExistence type="inferred from homology"/>
<evidence type="ECO:0000256" key="1">
    <source>
        <dbReference type="ARBA" id="ARBA00010939"/>
    </source>
</evidence>
<name>A0A9D1N8J3_9FIRM</name>
<comment type="similarity">
    <text evidence="1 4">Belongs to the IF-1 family.</text>
</comment>
<comment type="subcellular location">
    <subcellularLocation>
        <location evidence="4">Cytoplasm</location>
    </subcellularLocation>
</comment>
<dbReference type="PANTHER" id="PTHR33370:SF1">
    <property type="entry name" value="TRANSLATION INITIATION FACTOR IF-1, CHLOROPLASTIC"/>
    <property type="match status" value="1"/>
</dbReference>
<evidence type="ECO:0000256" key="4">
    <source>
        <dbReference type="HAMAP-Rule" id="MF_00075"/>
    </source>
</evidence>
<dbReference type="PANTHER" id="PTHR33370">
    <property type="entry name" value="TRANSLATION INITIATION FACTOR IF-1, CHLOROPLASTIC"/>
    <property type="match status" value="1"/>
</dbReference>
<accession>A0A9D1N8J3</accession>
<dbReference type="GO" id="GO:0003743">
    <property type="term" value="F:translation initiation factor activity"/>
    <property type="evidence" value="ECO:0007669"/>
    <property type="project" value="UniProtKB-UniRule"/>
</dbReference>
<dbReference type="GO" id="GO:0005829">
    <property type="term" value="C:cytosol"/>
    <property type="evidence" value="ECO:0007669"/>
    <property type="project" value="TreeGrafter"/>
</dbReference>
<dbReference type="GO" id="GO:0019843">
    <property type="term" value="F:rRNA binding"/>
    <property type="evidence" value="ECO:0007669"/>
    <property type="project" value="UniProtKB-UniRule"/>
</dbReference>
<evidence type="ECO:0000256" key="5">
    <source>
        <dbReference type="NCBIfam" id="TIGR00008"/>
    </source>
</evidence>
<dbReference type="GO" id="GO:0043022">
    <property type="term" value="F:ribosome binding"/>
    <property type="evidence" value="ECO:0007669"/>
    <property type="project" value="UniProtKB-UniRule"/>
</dbReference>
<dbReference type="PROSITE" id="PS50832">
    <property type="entry name" value="S1_IF1_TYPE"/>
    <property type="match status" value="1"/>
</dbReference>
<dbReference type="InterPro" id="IPR004368">
    <property type="entry name" value="TIF_IF1"/>
</dbReference>
<evidence type="ECO:0000313" key="8">
    <source>
        <dbReference type="Proteomes" id="UP000886857"/>
    </source>
</evidence>
<protein>
    <recommendedName>
        <fullName evidence="4 5">Translation initiation factor IF-1</fullName>
    </recommendedName>
</protein>
<sequence length="72" mass="8249">MSKTDVIETEGVVIEVMPRTMFKVKLVNGHVIEAYLGGKLRLNNIKVLEGDRVKIEMSPYDLTKGRIIYRNK</sequence>
<keyword evidence="2 4" id="KW-0396">Initiation factor</keyword>
<evidence type="ECO:0000313" key="7">
    <source>
        <dbReference type="EMBL" id="HIU98250.1"/>
    </source>
</evidence>
<keyword evidence="4" id="KW-0963">Cytoplasm</keyword>
<dbReference type="InterPro" id="IPR006196">
    <property type="entry name" value="RNA-binding_domain_S1_IF1"/>
</dbReference>
<dbReference type="Proteomes" id="UP000886857">
    <property type="component" value="Unassembled WGS sequence"/>
</dbReference>
<dbReference type="SUPFAM" id="SSF50249">
    <property type="entry name" value="Nucleic acid-binding proteins"/>
    <property type="match status" value="1"/>
</dbReference>